<gene>
    <name evidence="4" type="ORF">OSSY52_06580</name>
</gene>
<name>A0A7G1G6K5_9BACT</name>
<dbReference type="EMBL" id="AP018712">
    <property type="protein sequence ID" value="BBE30517.1"/>
    <property type="molecule type" value="Genomic_DNA"/>
</dbReference>
<dbReference type="InParanoid" id="A0A7G1G6K5"/>
<proteinExistence type="inferred from homology"/>
<dbReference type="RefSeq" id="WP_269777947.1">
    <property type="nucleotide sequence ID" value="NZ_AP018712.1"/>
</dbReference>
<dbReference type="PANTHER" id="PTHR30508:SF1">
    <property type="entry name" value="UPF0051 PROTEIN ABCI8, CHLOROPLASTIC-RELATED"/>
    <property type="match status" value="1"/>
</dbReference>
<dbReference type="InterPro" id="IPR055346">
    <property type="entry name" value="Fe-S_cluster_assembly_SufBD"/>
</dbReference>
<evidence type="ECO:0000259" key="3">
    <source>
        <dbReference type="Pfam" id="PF19295"/>
    </source>
</evidence>
<accession>A0A7G1G6K5</accession>
<feature type="domain" description="SUF system FeS cluster assembly SufBD N-terminal" evidence="3">
    <location>
        <begin position="140"/>
        <end position="202"/>
    </location>
</feature>
<dbReference type="FunCoup" id="A0A7G1G6K5">
    <property type="interactions" value="177"/>
</dbReference>
<dbReference type="GO" id="GO:0016226">
    <property type="term" value="P:iron-sulfur cluster assembly"/>
    <property type="evidence" value="ECO:0007669"/>
    <property type="project" value="InterPro"/>
</dbReference>
<dbReference type="AlphaFoldDB" id="A0A7G1G6K5"/>
<evidence type="ECO:0000256" key="1">
    <source>
        <dbReference type="ARBA" id="ARBA00043967"/>
    </source>
</evidence>
<dbReference type="SUPFAM" id="SSF101960">
    <property type="entry name" value="Stabilizer of iron transporter SufD"/>
    <property type="match status" value="1"/>
</dbReference>
<dbReference type="PANTHER" id="PTHR30508">
    <property type="entry name" value="FES CLUSTER ASSEMBLY PROTEIN SUF"/>
    <property type="match status" value="1"/>
</dbReference>
<dbReference type="InterPro" id="IPR000825">
    <property type="entry name" value="SUF_FeS_clus_asmbl_SufBD_core"/>
</dbReference>
<dbReference type="Pfam" id="PF19295">
    <property type="entry name" value="SufBD_N"/>
    <property type="match status" value="1"/>
</dbReference>
<evidence type="ECO:0000259" key="2">
    <source>
        <dbReference type="Pfam" id="PF01458"/>
    </source>
</evidence>
<dbReference type="InterPro" id="IPR045595">
    <property type="entry name" value="SufBD_N"/>
</dbReference>
<protein>
    <submittedName>
        <fullName evidence="4">Fe-S cluster assembly protein SufB</fullName>
    </submittedName>
</protein>
<reference evidence="4 5" key="1">
    <citation type="submission" date="2018-06" db="EMBL/GenBank/DDBJ databases">
        <title>Genome sequencing of Oceanotoga sp. sy52.</title>
        <authorList>
            <person name="Mori K."/>
        </authorList>
    </citation>
    <scope>NUCLEOTIDE SEQUENCE [LARGE SCALE GENOMIC DNA]</scope>
    <source>
        <strain evidence="5">sy52</strain>
    </source>
</reference>
<evidence type="ECO:0000313" key="4">
    <source>
        <dbReference type="EMBL" id="BBE30517.1"/>
    </source>
</evidence>
<dbReference type="Pfam" id="PF01458">
    <property type="entry name" value="SUFBD_core"/>
    <property type="match status" value="1"/>
</dbReference>
<dbReference type="NCBIfam" id="TIGR01980">
    <property type="entry name" value="sufB"/>
    <property type="match status" value="1"/>
</dbReference>
<feature type="domain" description="SUF system FeS cluster assembly SufBD core" evidence="2">
    <location>
        <begin position="205"/>
        <end position="439"/>
    </location>
</feature>
<dbReference type="Proteomes" id="UP000516361">
    <property type="component" value="Chromosome"/>
</dbReference>
<dbReference type="KEGG" id="ocy:OSSY52_06580"/>
<dbReference type="InterPro" id="IPR010231">
    <property type="entry name" value="SUF_FeS_clus_asmbl_SufB"/>
</dbReference>
<sequence>MTDFNMEELLIDQSRFDFRNPEVYAYKSLPGLNKKIIEEMTFQKEQPKWLLEKRLKALEIFKTIKDPNFGVDVSGLDLNKIIAYIKPKGKKSNTWEEVPDEIKDTFEKLGIPEAERKALAGVGAQYDSEVVYQHVQDDLKKLGVIFMDMESAVKKYPDLVKQYFMKAVPPTDHKYAALHGAIWSGGTFLYVPKGVKVPLPLQAYFRMNNPGMGQLEHTIIVADEGAEVSFIEGCSAPFYNTTNIHAGMVEIYVRRGARVKYVTIQNWSKNTYNLNTKRAMVEEDGIMEWVSGSLGSYKTMIYPSSILIGRGAKTEIKAITYAGANQHMDAGSKVLMLAPHTSATVDARSISVAGGWSFYRGWLKVNEKARGAKASVECQALMLDNESKSDTVPLIEVYNDDADVGHEAKIGRIKQEQIYYLMTRGLSEAEAKAMVVRGFVEPFSKELPIEYAIELNRLLNLEVESSIG</sequence>
<comment type="similarity">
    <text evidence="1">Belongs to the iron-sulfur cluster assembly SufBD family.</text>
</comment>
<evidence type="ECO:0000313" key="5">
    <source>
        <dbReference type="Proteomes" id="UP000516361"/>
    </source>
</evidence>
<keyword evidence="5" id="KW-1185">Reference proteome</keyword>
<dbReference type="InterPro" id="IPR037284">
    <property type="entry name" value="SUF_FeS_clus_asmbl_SufBD_sf"/>
</dbReference>
<organism evidence="4 5">
    <name type="scientific">Tepiditoga spiralis</name>
    <dbReference type="NCBI Taxonomy" id="2108365"/>
    <lineage>
        <taxon>Bacteria</taxon>
        <taxon>Thermotogati</taxon>
        <taxon>Thermotogota</taxon>
        <taxon>Thermotogae</taxon>
        <taxon>Petrotogales</taxon>
        <taxon>Petrotogaceae</taxon>
        <taxon>Tepiditoga</taxon>
    </lineage>
</organism>